<reference evidence="2 3" key="1">
    <citation type="submission" date="2018-03" db="EMBL/GenBank/DDBJ databases">
        <title>Genomic Encyclopedia of Archaeal and Bacterial Type Strains, Phase II (KMG-II): from individual species to whole genera.</title>
        <authorList>
            <person name="Goeker M."/>
        </authorList>
    </citation>
    <scope>NUCLEOTIDE SEQUENCE [LARGE SCALE GENOMIC DNA]</scope>
    <source>
        <strain evidence="2 3">DSM 17586</strain>
    </source>
</reference>
<name>A0A2P8EWT3_9GAMM</name>
<dbReference type="PANTHER" id="PTHR33121:SF70">
    <property type="entry name" value="SIGNALING PROTEIN YKOW"/>
    <property type="match status" value="1"/>
</dbReference>
<dbReference type="RefSeq" id="WP_106591660.1">
    <property type="nucleotide sequence ID" value="NZ_PYGI01000010.1"/>
</dbReference>
<dbReference type="Proteomes" id="UP000242133">
    <property type="component" value="Unassembled WGS sequence"/>
</dbReference>
<dbReference type="CDD" id="cd01948">
    <property type="entry name" value="EAL"/>
    <property type="match status" value="1"/>
</dbReference>
<comment type="caution">
    <text evidence="2">The sequence shown here is derived from an EMBL/GenBank/DDBJ whole genome shotgun (WGS) entry which is preliminary data.</text>
</comment>
<feature type="domain" description="EAL" evidence="1">
    <location>
        <begin position="153"/>
        <end position="406"/>
    </location>
</feature>
<dbReference type="EMBL" id="PYGI01000010">
    <property type="protein sequence ID" value="PSL13875.1"/>
    <property type="molecule type" value="Genomic_DNA"/>
</dbReference>
<organism evidence="2 3">
    <name type="scientific">Marinobacterium halophilum</name>
    <dbReference type="NCBI Taxonomy" id="267374"/>
    <lineage>
        <taxon>Bacteria</taxon>
        <taxon>Pseudomonadati</taxon>
        <taxon>Pseudomonadota</taxon>
        <taxon>Gammaproteobacteria</taxon>
        <taxon>Oceanospirillales</taxon>
        <taxon>Oceanospirillaceae</taxon>
        <taxon>Marinobacterium</taxon>
    </lineage>
</organism>
<dbReference type="OrthoDB" id="9804951at2"/>
<dbReference type="InterPro" id="IPR050706">
    <property type="entry name" value="Cyclic-di-GMP_PDE-like"/>
</dbReference>
<dbReference type="Pfam" id="PF00563">
    <property type="entry name" value="EAL"/>
    <property type="match status" value="1"/>
</dbReference>
<keyword evidence="3" id="KW-1185">Reference proteome</keyword>
<dbReference type="GO" id="GO:0071111">
    <property type="term" value="F:cyclic-guanylate-specific phosphodiesterase activity"/>
    <property type="evidence" value="ECO:0007669"/>
    <property type="project" value="InterPro"/>
</dbReference>
<evidence type="ECO:0000259" key="1">
    <source>
        <dbReference type="PROSITE" id="PS50883"/>
    </source>
</evidence>
<gene>
    <name evidence="2" type="ORF">CLV44_11056</name>
</gene>
<protein>
    <submittedName>
        <fullName evidence="2">EAL domain-containing protein (Putative c-di-GMP-specific phosphodiesterase class I)</fullName>
    </submittedName>
</protein>
<dbReference type="Gene3D" id="3.20.20.450">
    <property type="entry name" value="EAL domain"/>
    <property type="match status" value="1"/>
</dbReference>
<evidence type="ECO:0000313" key="3">
    <source>
        <dbReference type="Proteomes" id="UP000242133"/>
    </source>
</evidence>
<dbReference type="PANTHER" id="PTHR33121">
    <property type="entry name" value="CYCLIC DI-GMP PHOSPHODIESTERASE PDEF"/>
    <property type="match status" value="1"/>
</dbReference>
<dbReference type="InterPro" id="IPR001633">
    <property type="entry name" value="EAL_dom"/>
</dbReference>
<proteinExistence type="predicted"/>
<accession>A0A2P8EWT3</accession>
<dbReference type="AlphaFoldDB" id="A0A2P8EWT3"/>
<dbReference type="PROSITE" id="PS50883">
    <property type="entry name" value="EAL"/>
    <property type="match status" value="1"/>
</dbReference>
<dbReference type="SUPFAM" id="SSF141868">
    <property type="entry name" value="EAL domain-like"/>
    <property type="match status" value="1"/>
</dbReference>
<evidence type="ECO:0000313" key="2">
    <source>
        <dbReference type="EMBL" id="PSL13875.1"/>
    </source>
</evidence>
<dbReference type="SMART" id="SM00052">
    <property type="entry name" value="EAL"/>
    <property type="match status" value="1"/>
</dbReference>
<sequence length="411" mass="46688">MLADTVHTESEANRSPLVLISVSETLEACWQDWLQPWWHGRFCRCHSVAAALPVLQHLGSPIVLLDSTTPEQATVALTALRAQLPTLPVVLLLHHSPEQPEWQPLLADLRNDHLYLPGSSVDTIRRILRYCEQLQHHNQHDTAPVTVADAVPAGGYDPELWRALQREEFELFYQPRIDLRRGAICGAEALIRWRHPERGLQQPNSFIPACEASGLIVPLGYWIIQEVGKRLPAMQEAGLDGRIGVNLSFRQFQDRHLAPTIERLMQEHRMDTRTLEFELTETALCSDEEHVRSTIRQLSDQGVEFSLDDFGTGYSSFSLLQKLPITTLKIDKSFVDGIPGNIDDEEIVRAIINLAHNLNKQVIAEGVETRAQLEFLIRHDCDQVQGYFFSRPVCLDQFLNLLSTNRRQQAL</sequence>
<dbReference type="InterPro" id="IPR035919">
    <property type="entry name" value="EAL_sf"/>
</dbReference>